<keyword evidence="1" id="KW-0812">Transmembrane</keyword>
<evidence type="ECO:0000313" key="4">
    <source>
        <dbReference type="Proteomes" id="UP000539052"/>
    </source>
</evidence>
<name>A0ABX1VYG9_9FIRM</name>
<evidence type="ECO:0000259" key="2">
    <source>
        <dbReference type="Pfam" id="PF07331"/>
    </source>
</evidence>
<evidence type="ECO:0000256" key="1">
    <source>
        <dbReference type="SAM" id="Phobius"/>
    </source>
</evidence>
<keyword evidence="1" id="KW-0472">Membrane</keyword>
<comment type="caution">
    <text evidence="3">The sequence shown here is derived from an EMBL/GenBank/DDBJ whole genome shotgun (WGS) entry which is preliminary data.</text>
</comment>
<keyword evidence="4" id="KW-1185">Reference proteome</keyword>
<reference evidence="3 4" key="1">
    <citation type="submission" date="2020-03" db="EMBL/GenBank/DDBJ databases">
        <title>Genome Sequence of industrial isolate, B5A.</title>
        <authorList>
            <person name="Sharma S."/>
            <person name="Patil P.B."/>
            <person name="Korpole S."/>
        </authorList>
    </citation>
    <scope>NUCLEOTIDE SEQUENCE [LARGE SCALE GENOMIC DNA]</scope>
    <source>
        <strain evidence="3 4">PI-S10-B5A</strain>
    </source>
</reference>
<dbReference type="RefSeq" id="WP_170823885.1">
    <property type="nucleotide sequence ID" value="NZ_JAAOXG010000070.1"/>
</dbReference>
<feature type="transmembrane region" description="Helical" evidence="1">
    <location>
        <begin position="102"/>
        <end position="118"/>
    </location>
</feature>
<sequence>MSEKKKNVYAGITFLLFAIFIYAVSFWIPESKSDVLGSRFFPRCTAVFMGILSGILTLSSIGFKKSEETKDGSAQHAGLNYSLLLTCLALILYYLIILQLGFVITSIVYLFCQCLILLPKEDYRNKKKMMITLAISVLVPVAINFIFWKIFMIALPAGNLFMRI</sequence>
<feature type="transmembrane region" description="Helical" evidence="1">
    <location>
        <begin position="130"/>
        <end position="155"/>
    </location>
</feature>
<protein>
    <submittedName>
        <fullName evidence="3">Tripartite tricarboxylate transporter TctB family protein</fullName>
    </submittedName>
</protein>
<gene>
    <name evidence="3" type="ORF">G9470_24065</name>
</gene>
<proteinExistence type="predicted"/>
<feature type="domain" description="DUF1468" evidence="2">
    <location>
        <begin position="10"/>
        <end position="156"/>
    </location>
</feature>
<dbReference type="EMBL" id="JAAOXG010000070">
    <property type="protein sequence ID" value="NNJ32839.1"/>
    <property type="molecule type" value="Genomic_DNA"/>
</dbReference>
<accession>A0ABX1VYG9</accession>
<feature type="transmembrane region" description="Helical" evidence="1">
    <location>
        <begin position="40"/>
        <end position="58"/>
    </location>
</feature>
<dbReference type="Proteomes" id="UP000539052">
    <property type="component" value="Unassembled WGS sequence"/>
</dbReference>
<dbReference type="InterPro" id="IPR009936">
    <property type="entry name" value="DUF1468"/>
</dbReference>
<keyword evidence="1" id="KW-1133">Transmembrane helix</keyword>
<feature type="transmembrane region" description="Helical" evidence="1">
    <location>
        <begin position="7"/>
        <end position="28"/>
    </location>
</feature>
<feature type="transmembrane region" description="Helical" evidence="1">
    <location>
        <begin position="79"/>
        <end position="96"/>
    </location>
</feature>
<dbReference type="Pfam" id="PF07331">
    <property type="entry name" value="TctB"/>
    <property type="match status" value="1"/>
</dbReference>
<organism evidence="3 4">
    <name type="scientific">Lacrimispora defluvii</name>
    <dbReference type="NCBI Taxonomy" id="2719233"/>
    <lineage>
        <taxon>Bacteria</taxon>
        <taxon>Bacillati</taxon>
        <taxon>Bacillota</taxon>
        <taxon>Clostridia</taxon>
        <taxon>Lachnospirales</taxon>
        <taxon>Lachnospiraceae</taxon>
        <taxon>Lacrimispora</taxon>
    </lineage>
</organism>
<evidence type="ECO:0000313" key="3">
    <source>
        <dbReference type="EMBL" id="NNJ32839.1"/>
    </source>
</evidence>